<reference evidence="3 4" key="1">
    <citation type="journal article" date="2019" name="Emerg. Microbes Infect.">
        <title>Comprehensive subspecies identification of 175 nontuberculous mycobacteria species based on 7547 genomic profiles.</title>
        <authorList>
            <person name="Matsumoto Y."/>
            <person name="Kinjo T."/>
            <person name="Motooka D."/>
            <person name="Nabeya D."/>
            <person name="Jung N."/>
            <person name="Uechi K."/>
            <person name="Horii T."/>
            <person name="Iida T."/>
            <person name="Fujita J."/>
            <person name="Nakamura S."/>
        </authorList>
    </citation>
    <scope>NUCLEOTIDE SEQUENCE [LARGE SCALE GENOMIC DNA]</scope>
    <source>
        <strain evidence="3 4">JCM 17783</strain>
    </source>
</reference>
<proteinExistence type="predicted"/>
<feature type="region of interest" description="Disordered" evidence="1">
    <location>
        <begin position="144"/>
        <end position="171"/>
    </location>
</feature>
<gene>
    <name evidence="3" type="ORF">MSTO_10700</name>
</gene>
<evidence type="ECO:0000256" key="1">
    <source>
        <dbReference type="SAM" id="MobiDB-lite"/>
    </source>
</evidence>
<dbReference type="InterPro" id="IPR014144">
    <property type="entry name" value="LigD_PE_domain"/>
</dbReference>
<protein>
    <recommendedName>
        <fullName evidence="2">DNA ligase D 3'-phosphoesterase domain-containing protein</fullName>
    </recommendedName>
</protein>
<evidence type="ECO:0000313" key="3">
    <source>
        <dbReference type="EMBL" id="BBY20865.1"/>
    </source>
</evidence>
<dbReference type="PANTHER" id="PTHR39465:SF1">
    <property type="entry name" value="DNA LIGASE D 3'-PHOSPHOESTERASE DOMAIN-CONTAINING PROTEIN"/>
    <property type="match status" value="1"/>
</dbReference>
<keyword evidence="4" id="KW-1185">Reference proteome</keyword>
<evidence type="ECO:0000259" key="2">
    <source>
        <dbReference type="Pfam" id="PF13298"/>
    </source>
</evidence>
<dbReference type="Pfam" id="PF13298">
    <property type="entry name" value="LigD_N"/>
    <property type="match status" value="1"/>
</dbReference>
<feature type="region of interest" description="Disordered" evidence="1">
    <location>
        <begin position="1"/>
        <end position="24"/>
    </location>
</feature>
<dbReference type="EMBL" id="AP022587">
    <property type="protein sequence ID" value="BBY20865.1"/>
    <property type="molecule type" value="Genomic_DNA"/>
</dbReference>
<evidence type="ECO:0000313" key="4">
    <source>
        <dbReference type="Proteomes" id="UP000467130"/>
    </source>
</evidence>
<accession>A0A7I7Q3C7</accession>
<sequence length="171" mass="19409">MPLSKRRSALRGRLGRRRRTTNSEPSFVIQQRAAGSDYYDFRLEIDGVLVSWAMAGPSMNPKDRRMARRIEDHPLQLPEAGDAVVWDRGSYINATGRDMGECLNRGHLSFWLQGEKLCSGFTLTRIRAGKDETWLLIKRKDDGADPRRTLVKSQPEPPMYSDALDDLAESS</sequence>
<dbReference type="RefSeq" id="WP_163788833.1">
    <property type="nucleotide sequence ID" value="NZ_AP022587.1"/>
</dbReference>
<dbReference type="KEGG" id="msto:MSTO_10700"/>
<name>A0A7I7Q3C7_9MYCO</name>
<dbReference type="PANTHER" id="PTHR39465">
    <property type="entry name" value="DNA LIGASE D, 3'-PHOSPHOESTERASE DOMAIN"/>
    <property type="match status" value="1"/>
</dbReference>
<dbReference type="Proteomes" id="UP000467130">
    <property type="component" value="Chromosome"/>
</dbReference>
<feature type="domain" description="DNA ligase D 3'-phosphoesterase" evidence="2">
    <location>
        <begin position="30"/>
        <end position="125"/>
    </location>
</feature>
<dbReference type="AlphaFoldDB" id="A0A7I7Q3C7"/>
<organism evidence="3 4">
    <name type="scientific">Mycobacterium stomatepiae</name>
    <dbReference type="NCBI Taxonomy" id="470076"/>
    <lineage>
        <taxon>Bacteria</taxon>
        <taxon>Bacillati</taxon>
        <taxon>Actinomycetota</taxon>
        <taxon>Actinomycetes</taxon>
        <taxon>Mycobacteriales</taxon>
        <taxon>Mycobacteriaceae</taxon>
        <taxon>Mycobacterium</taxon>
        <taxon>Mycobacterium simiae complex</taxon>
    </lineage>
</organism>
<feature type="compositionally biased region" description="Basic residues" evidence="1">
    <location>
        <begin position="1"/>
        <end position="20"/>
    </location>
</feature>